<feature type="region of interest" description="Disordered" evidence="1">
    <location>
        <begin position="398"/>
        <end position="418"/>
    </location>
</feature>
<comment type="caution">
    <text evidence="3">The sequence shown here is derived from an EMBL/GenBank/DDBJ whole genome shotgun (WGS) entry which is preliminary data.</text>
</comment>
<evidence type="ECO:0000313" key="4">
    <source>
        <dbReference type="Proteomes" id="UP001241758"/>
    </source>
</evidence>
<dbReference type="Pfam" id="PF14262">
    <property type="entry name" value="Cthe_2159"/>
    <property type="match status" value="1"/>
</dbReference>
<sequence>MRLRKKVLAAVSSLVLATAVLAGCSADSGGTTAATNVAATNASADGTQTAQAVLAANKPAHTAGATRAGNTGAIELTGGSATSSADGVKVDGATVTITAAGTYTISGELTGQIVVTAPDATVTLILDGASITSTAGAAIAATAVKELVVQLADGSTNTLSDASSYADDADVNAALFSAGDLTLTGAGKLAVTGNGNDGVASKDGLLVRSGTITVTAKDDGLRGKDYVVVNGGTVTVTASGDGIKADNTEDADSGYVAVAGGTVAVTSAGDGVDAATDIVVTGGTLTVAAGGGHTVKPAGDSSAKGLKSGVITVLEGGTARVDSSDDAVHSDGAVHLNGATVTVASGDDGVHAEGQQIIDGGSLDVTAAVEGLEAAAFVLNDGAVHVVSSDDGINGAGGTAGADSATGRQGGGAPGGGENVGAFSVTVNGGTLVIDSEGDGLDSNGTATITGGTVVVNGPQRSGNGALDVNGAFTVDGGTLLASGSAGMVVTPGAGSKQGWISATLTAAIGAGTTIQITDGDGTVVASYVTGKTVQNITYSSSAISSGEKYTVHNGGTATGATTGGLAASGTLGSAAEVATVTAGQAPAGGGRNRGGR</sequence>
<name>A0ABT6WK36_9ACTN</name>
<evidence type="ECO:0000256" key="2">
    <source>
        <dbReference type="SAM" id="SignalP"/>
    </source>
</evidence>
<feature type="compositionally biased region" description="Gly residues" evidence="1">
    <location>
        <begin position="408"/>
        <end position="418"/>
    </location>
</feature>
<keyword evidence="2" id="KW-0732">Signal</keyword>
<accession>A0ABT6WK36</accession>
<evidence type="ECO:0000256" key="1">
    <source>
        <dbReference type="SAM" id="MobiDB-lite"/>
    </source>
</evidence>
<reference evidence="3 4" key="1">
    <citation type="submission" date="2023-05" db="EMBL/GenBank/DDBJ databases">
        <title>Actinoplanes sp. NEAU-A12 genome sequencing.</title>
        <authorList>
            <person name="Wang Z.-S."/>
        </authorList>
    </citation>
    <scope>NUCLEOTIDE SEQUENCE [LARGE SCALE GENOMIC DNA]</scope>
    <source>
        <strain evidence="3 4">NEAU-A12</strain>
    </source>
</reference>
<feature type="signal peptide" evidence="2">
    <location>
        <begin position="1"/>
        <end position="22"/>
    </location>
</feature>
<dbReference type="RefSeq" id="WP_282760680.1">
    <property type="nucleotide sequence ID" value="NZ_JASCTH010000009.1"/>
</dbReference>
<proteinExistence type="predicted"/>
<gene>
    <name evidence="3" type="ORF">QLQ12_15900</name>
</gene>
<dbReference type="InterPro" id="IPR025584">
    <property type="entry name" value="Cthe_2159"/>
</dbReference>
<dbReference type="EMBL" id="JASCTH010000009">
    <property type="protein sequence ID" value="MDI6100086.1"/>
    <property type="molecule type" value="Genomic_DNA"/>
</dbReference>
<protein>
    <submittedName>
        <fullName evidence="3">Carbohydrate-binding domain-containing protein</fullName>
    </submittedName>
</protein>
<dbReference type="Proteomes" id="UP001241758">
    <property type="component" value="Unassembled WGS sequence"/>
</dbReference>
<keyword evidence="4" id="KW-1185">Reference proteome</keyword>
<dbReference type="PROSITE" id="PS51257">
    <property type="entry name" value="PROKAR_LIPOPROTEIN"/>
    <property type="match status" value="1"/>
</dbReference>
<evidence type="ECO:0000313" key="3">
    <source>
        <dbReference type="EMBL" id="MDI6100086.1"/>
    </source>
</evidence>
<feature type="chain" id="PRO_5047138113" evidence="2">
    <location>
        <begin position="23"/>
        <end position="597"/>
    </location>
</feature>
<organism evidence="3 4">
    <name type="scientific">Actinoplanes sandaracinus</name>
    <dbReference type="NCBI Taxonomy" id="3045177"/>
    <lineage>
        <taxon>Bacteria</taxon>
        <taxon>Bacillati</taxon>
        <taxon>Actinomycetota</taxon>
        <taxon>Actinomycetes</taxon>
        <taxon>Micromonosporales</taxon>
        <taxon>Micromonosporaceae</taxon>
        <taxon>Actinoplanes</taxon>
    </lineage>
</organism>